<proteinExistence type="predicted"/>
<feature type="region of interest" description="Disordered" evidence="1">
    <location>
        <begin position="1"/>
        <end position="31"/>
    </location>
</feature>
<keyword evidence="3" id="KW-1185">Reference proteome</keyword>
<protein>
    <submittedName>
        <fullName evidence="2">Uncharacterized protein</fullName>
    </submittedName>
</protein>
<comment type="caution">
    <text evidence="2">The sequence shown here is derived from an EMBL/GenBank/DDBJ whole genome shotgun (WGS) entry which is preliminary data.</text>
</comment>
<evidence type="ECO:0000256" key="1">
    <source>
        <dbReference type="SAM" id="MobiDB-lite"/>
    </source>
</evidence>
<organism evidence="2 3">
    <name type="scientific">Kribbella aluminosa</name>
    <dbReference type="NCBI Taxonomy" id="416017"/>
    <lineage>
        <taxon>Bacteria</taxon>
        <taxon>Bacillati</taxon>
        <taxon>Actinomycetota</taxon>
        <taxon>Actinomycetes</taxon>
        <taxon>Propionibacteriales</taxon>
        <taxon>Kribbellaceae</taxon>
        <taxon>Kribbella</taxon>
    </lineage>
</organism>
<sequence length="46" mass="5057">MCAAEREDPEARRQVSAAEPPASTPRENTLRVTQRLSCAARGCLEK</sequence>
<reference evidence="2 3" key="1">
    <citation type="submission" date="2021-03" db="EMBL/GenBank/DDBJ databases">
        <title>Sequencing the genomes of 1000 actinobacteria strains.</title>
        <authorList>
            <person name="Klenk H.-P."/>
        </authorList>
    </citation>
    <scope>NUCLEOTIDE SEQUENCE [LARGE SCALE GENOMIC DNA]</scope>
    <source>
        <strain evidence="2 3">DSM 18824</strain>
    </source>
</reference>
<dbReference type="Proteomes" id="UP000755585">
    <property type="component" value="Unassembled WGS sequence"/>
</dbReference>
<evidence type="ECO:0000313" key="2">
    <source>
        <dbReference type="EMBL" id="MBP2354622.1"/>
    </source>
</evidence>
<evidence type="ECO:0000313" key="3">
    <source>
        <dbReference type="Proteomes" id="UP000755585"/>
    </source>
</evidence>
<gene>
    <name evidence="2" type="ORF">JOF29_005732</name>
</gene>
<dbReference type="EMBL" id="JAGINT010000002">
    <property type="protein sequence ID" value="MBP2354622.1"/>
    <property type="molecule type" value="Genomic_DNA"/>
</dbReference>
<feature type="compositionally biased region" description="Basic and acidic residues" evidence="1">
    <location>
        <begin position="1"/>
        <end position="13"/>
    </location>
</feature>
<accession>A0ABS4USK5</accession>
<name>A0ABS4USK5_9ACTN</name>